<dbReference type="Pfam" id="PF04307">
    <property type="entry name" value="YdjM"/>
    <property type="match status" value="1"/>
</dbReference>
<dbReference type="InterPro" id="IPR007404">
    <property type="entry name" value="YdjM-like"/>
</dbReference>
<feature type="transmembrane region" description="Helical" evidence="1">
    <location>
        <begin position="49"/>
        <end position="67"/>
    </location>
</feature>
<dbReference type="KEGG" id="tcs:IMZ38_04280"/>
<keyword evidence="1" id="KW-0472">Membrane</keyword>
<name>A0A7M1UNN5_9CREN</name>
<dbReference type="Proteomes" id="UP000593766">
    <property type="component" value="Chromosome"/>
</dbReference>
<feature type="transmembrane region" description="Helical" evidence="1">
    <location>
        <begin position="7"/>
        <end position="29"/>
    </location>
</feature>
<dbReference type="EMBL" id="CP063144">
    <property type="protein sequence ID" value="QOR93875.1"/>
    <property type="molecule type" value="Genomic_DNA"/>
</dbReference>
<protein>
    <submittedName>
        <fullName evidence="2">Metal-dependent hydrolase</fullName>
    </submittedName>
</protein>
<sequence>MKRVTHLFMGAAIGFLYCQSPALCVYSVAPSIMGAYIPDFDLHYRHRKLLHNLFSALLLTLIAWTMLNRINLWMIPDQSVIWKSFMLGYLSHLFLDALTPKGVFLLYPVSNKSLSAGIFKSNSFLANALLVLASTVMILWRVYELIGEKFLSTVLGLLP</sequence>
<dbReference type="AlphaFoldDB" id="A0A7M1UNN5"/>
<evidence type="ECO:0000313" key="2">
    <source>
        <dbReference type="EMBL" id="QOR93875.1"/>
    </source>
</evidence>
<dbReference type="OrthoDB" id="199847at2157"/>
<keyword evidence="3" id="KW-1185">Reference proteome</keyword>
<keyword evidence="2" id="KW-0378">Hydrolase</keyword>
<proteinExistence type="predicted"/>
<evidence type="ECO:0000256" key="1">
    <source>
        <dbReference type="SAM" id="Phobius"/>
    </source>
</evidence>
<reference evidence="2 3" key="1">
    <citation type="submission" date="2020-10" db="EMBL/GenBank/DDBJ databases">
        <title>Complete genome sequence of Thermosphaera aggregans strain 3507.</title>
        <authorList>
            <person name="Zayulina K.S."/>
            <person name="Elcheninov A.G."/>
            <person name="Toshchakov S.V."/>
            <person name="Kublanov I.V."/>
            <person name="Kochetkova T.V."/>
        </authorList>
    </citation>
    <scope>NUCLEOTIDE SEQUENCE [LARGE SCALE GENOMIC DNA]</scope>
    <source>
        <strain evidence="2 3">3507</strain>
    </source>
</reference>
<keyword evidence="1" id="KW-1133">Transmembrane helix</keyword>
<feature type="transmembrane region" description="Helical" evidence="1">
    <location>
        <begin position="124"/>
        <end position="143"/>
    </location>
</feature>
<evidence type="ECO:0000313" key="3">
    <source>
        <dbReference type="Proteomes" id="UP000593766"/>
    </source>
</evidence>
<organism evidence="2 3">
    <name type="scientific">Thermosphaera chiliense</name>
    <dbReference type="NCBI Taxonomy" id="3402707"/>
    <lineage>
        <taxon>Archaea</taxon>
        <taxon>Thermoproteota</taxon>
        <taxon>Thermoprotei</taxon>
        <taxon>Desulfurococcales</taxon>
        <taxon>Desulfurococcaceae</taxon>
        <taxon>Thermosphaera</taxon>
    </lineage>
</organism>
<dbReference type="GO" id="GO:0016787">
    <property type="term" value="F:hydrolase activity"/>
    <property type="evidence" value="ECO:0007669"/>
    <property type="project" value="UniProtKB-KW"/>
</dbReference>
<feature type="transmembrane region" description="Helical" evidence="1">
    <location>
        <begin position="87"/>
        <end position="109"/>
    </location>
</feature>
<accession>A0A7M1UNN5</accession>
<keyword evidence="1" id="KW-0812">Transmembrane</keyword>
<gene>
    <name evidence="2" type="ORF">IMZ38_04280</name>
</gene>